<evidence type="ECO:0000313" key="2">
    <source>
        <dbReference type="EMBL" id="MFD2917874.1"/>
    </source>
</evidence>
<dbReference type="SUPFAM" id="SSF56322">
    <property type="entry name" value="ADC synthase"/>
    <property type="match status" value="1"/>
</dbReference>
<dbReference type="Proteomes" id="UP001597548">
    <property type="component" value="Unassembled WGS sequence"/>
</dbReference>
<dbReference type="PANTHER" id="PTHR42839">
    <property type="entry name" value="ISOCHORISMATE SYNTHASE ENTC"/>
    <property type="match status" value="1"/>
</dbReference>
<proteinExistence type="predicted"/>
<protein>
    <submittedName>
        <fullName evidence="2">Chorismate-binding protein</fullName>
    </submittedName>
</protein>
<comment type="caution">
    <text evidence="2">The sequence shown here is derived from an EMBL/GenBank/DDBJ whole genome shotgun (WGS) entry which is preliminary data.</text>
</comment>
<dbReference type="Pfam" id="PF00425">
    <property type="entry name" value="Chorismate_bind"/>
    <property type="match status" value="1"/>
</dbReference>
<dbReference type="PANTHER" id="PTHR42839:SF2">
    <property type="entry name" value="ISOCHORISMATE SYNTHASE ENTC"/>
    <property type="match status" value="1"/>
</dbReference>
<accession>A0ABW5ZXW2</accession>
<gene>
    <name evidence="2" type="ORF">ACFS29_19630</name>
</gene>
<dbReference type="RefSeq" id="WP_194506910.1">
    <property type="nucleotide sequence ID" value="NZ_JADILU010000002.1"/>
</dbReference>
<name>A0ABW5ZXW2_9FLAO</name>
<evidence type="ECO:0000259" key="1">
    <source>
        <dbReference type="Pfam" id="PF00425"/>
    </source>
</evidence>
<dbReference type="InterPro" id="IPR015890">
    <property type="entry name" value="Chorismate_C"/>
</dbReference>
<keyword evidence="3" id="KW-1185">Reference proteome</keyword>
<dbReference type="EMBL" id="JBHUOS010000016">
    <property type="protein sequence ID" value="MFD2917874.1"/>
    <property type="molecule type" value="Genomic_DNA"/>
</dbReference>
<sequence>MIEKEFFTTIETHYNSQLPFVAYRKPNEGFVKAILQKDGAIHTVNDFTESGFLFSPFDSKKDTILFPLEQSKTISCEYIISSEISNISKLKRKKEASNNSENEQEQHIKLVEQGIKAINEGRFEKVVLSRVEGVPISEENPIEIFQNLLENYPTAFVYLWYHPEIGLWLGATPETLLKIEGQRFKTMSLAGTKKYDDAIEKPWGTKEIDEQQIVTDYIVNNLQDIVRDINVTTPKTIKAGELLHLQSKISGVLKSEHLKLVVETLHPTPAICGLPKIETKSFILNNENYNREFYTGFLGELNIKTSKSRNTNRRNVENNAYSTVKTTSELFVNLRCMQIKNQQAFIYVGGGITKDSNPELEWEETVNKTQTILSVLLN</sequence>
<evidence type="ECO:0000313" key="3">
    <source>
        <dbReference type="Proteomes" id="UP001597548"/>
    </source>
</evidence>
<reference evidence="3" key="1">
    <citation type="journal article" date="2019" name="Int. J. Syst. Evol. Microbiol.">
        <title>The Global Catalogue of Microorganisms (GCM) 10K type strain sequencing project: providing services to taxonomists for standard genome sequencing and annotation.</title>
        <authorList>
            <consortium name="The Broad Institute Genomics Platform"/>
            <consortium name="The Broad Institute Genome Sequencing Center for Infectious Disease"/>
            <person name="Wu L."/>
            <person name="Ma J."/>
        </authorList>
    </citation>
    <scope>NUCLEOTIDE SEQUENCE [LARGE SCALE GENOMIC DNA]</scope>
    <source>
        <strain evidence="3">KCTC 32514</strain>
    </source>
</reference>
<dbReference type="Gene3D" id="3.60.120.10">
    <property type="entry name" value="Anthranilate synthase"/>
    <property type="match status" value="1"/>
</dbReference>
<dbReference type="InterPro" id="IPR005801">
    <property type="entry name" value="ADC_synthase"/>
</dbReference>
<feature type="domain" description="Chorismate-utilising enzyme C-terminal" evidence="1">
    <location>
        <begin position="104"/>
        <end position="368"/>
    </location>
</feature>
<organism evidence="2 3">
    <name type="scientific">Psychroserpens luteus</name>
    <dbReference type="NCBI Taxonomy" id="1434066"/>
    <lineage>
        <taxon>Bacteria</taxon>
        <taxon>Pseudomonadati</taxon>
        <taxon>Bacteroidota</taxon>
        <taxon>Flavobacteriia</taxon>
        <taxon>Flavobacteriales</taxon>
        <taxon>Flavobacteriaceae</taxon>
        <taxon>Psychroserpens</taxon>
    </lineage>
</organism>